<dbReference type="GO" id="GO:0000015">
    <property type="term" value="C:phosphopyruvate hydratase complex"/>
    <property type="evidence" value="ECO:0007669"/>
    <property type="project" value="InterPro"/>
</dbReference>
<dbReference type="OrthoDB" id="8680at2157"/>
<feature type="binding site" evidence="6">
    <location>
        <position position="332"/>
    </location>
    <ligand>
        <name>(2R)-2-phosphoglycerate</name>
        <dbReference type="ChEBI" id="CHEBI:58289"/>
    </ligand>
</feature>
<dbReference type="Pfam" id="PF03952">
    <property type="entry name" value="Enolase_N"/>
    <property type="match status" value="1"/>
</dbReference>
<comment type="similarity">
    <text evidence="2 6">Belongs to the enolase family.</text>
</comment>
<gene>
    <name evidence="6 12" type="primary">eno</name>
    <name evidence="12" type="ORF">NFRAN_2917</name>
</gene>
<evidence type="ECO:0000256" key="8">
    <source>
        <dbReference type="PIRSR" id="PIRSR001400-2"/>
    </source>
</evidence>
<name>A0A484IGC6_9ARCH</name>
<organism evidence="12 13">
    <name type="scientific">Candidatus Nitrosocosmicus franklandianus</name>
    <dbReference type="NCBI Taxonomy" id="1798806"/>
    <lineage>
        <taxon>Archaea</taxon>
        <taxon>Nitrososphaerota</taxon>
        <taxon>Nitrososphaeria</taxon>
        <taxon>Nitrososphaerales</taxon>
        <taxon>Nitrososphaeraceae</taxon>
        <taxon>Candidatus Nitrosocosmicus</taxon>
    </lineage>
</organism>
<feature type="binding site" evidence="6 9">
    <location>
        <position position="307"/>
    </location>
    <ligand>
        <name>Mg(2+)</name>
        <dbReference type="ChEBI" id="CHEBI:18420"/>
    </ligand>
</feature>
<feature type="binding site" evidence="8">
    <location>
        <position position="147"/>
    </location>
    <ligand>
        <name>substrate</name>
    </ligand>
</feature>
<comment type="catalytic activity">
    <reaction evidence="6">
        <text>(2R)-2-phosphoglycerate = phosphoenolpyruvate + H2O</text>
        <dbReference type="Rhea" id="RHEA:10164"/>
        <dbReference type="ChEBI" id="CHEBI:15377"/>
        <dbReference type="ChEBI" id="CHEBI:58289"/>
        <dbReference type="ChEBI" id="CHEBI:58702"/>
        <dbReference type="EC" id="4.2.1.11"/>
    </reaction>
</comment>
<evidence type="ECO:0000256" key="6">
    <source>
        <dbReference type="HAMAP-Rule" id="MF_00318"/>
    </source>
</evidence>
<evidence type="ECO:0000256" key="1">
    <source>
        <dbReference type="ARBA" id="ARBA00005031"/>
    </source>
</evidence>
<dbReference type="HAMAP" id="MF_00318">
    <property type="entry name" value="Enolase"/>
    <property type="match status" value="1"/>
</dbReference>
<keyword evidence="13" id="KW-1185">Reference proteome</keyword>
<sequence>MPKITSIKERLVFNSRGDRTIEIDVTSDNRYTGRACAPSGASVGMYEAQSFVDNDPAKTISNFRNISNKFIGLDSSNLKSIHDKIREIDSSDNYSNIGGSIAYALTIASIDSASKSLSVPFYKVLNPNINSLVFPYPLGNVLGGGAHAGPGTPDLQEFLICPVVSQNISEAIGFNSRIHKELKKSIEKVDPKFTYGKGDEGGWAPNIVNNKAIELVESAIIECGFDPKREIRMGIDFASSSLWNPQKKLYEYSREGITRNSEEQLEYACELIENYHLIYAEDPLHEEDFENMAILTKENPSCIVTGDDLLVTNKKRVKIAADKKSCSGAILKVNQAGTLYDAMEFAGECNSNNIKIITSHRSGESVDNHISHIAIATNSVMIKTGVVGGERISKLNELLRISEYGLIEGMAKLSNV</sequence>
<keyword evidence="3 6" id="KW-0460">Magnesium</keyword>
<dbReference type="SUPFAM" id="SSF51604">
    <property type="entry name" value="Enolase C-terminal domain-like"/>
    <property type="match status" value="1"/>
</dbReference>
<keyword evidence="4 6" id="KW-0324">Glycolysis</keyword>
<feature type="active site" description="Proton acceptor" evidence="6 7">
    <location>
        <position position="332"/>
    </location>
</feature>
<proteinExistence type="inferred from homology"/>
<evidence type="ECO:0000256" key="2">
    <source>
        <dbReference type="ARBA" id="ARBA00009604"/>
    </source>
</evidence>
<feature type="binding site" evidence="8">
    <location>
        <position position="281"/>
    </location>
    <ligand>
        <name>substrate</name>
    </ligand>
</feature>
<dbReference type="Proteomes" id="UP000294299">
    <property type="component" value="Chromosome NFRAN"/>
</dbReference>
<protein>
    <recommendedName>
        <fullName evidence="6">Enolase</fullName>
        <ecNumber evidence="6">4.2.1.11</ecNumber>
    </recommendedName>
    <alternativeName>
        <fullName evidence="6">2-phospho-D-glycerate hydro-lyase</fullName>
    </alternativeName>
    <alternativeName>
        <fullName evidence="6">2-phosphoglycerate dehydratase</fullName>
    </alternativeName>
</protein>
<dbReference type="PIRSF" id="PIRSF001400">
    <property type="entry name" value="Enolase"/>
    <property type="match status" value="1"/>
</dbReference>
<evidence type="ECO:0000313" key="13">
    <source>
        <dbReference type="Proteomes" id="UP000294299"/>
    </source>
</evidence>
<dbReference type="InterPro" id="IPR000941">
    <property type="entry name" value="Enolase"/>
</dbReference>
<dbReference type="InterPro" id="IPR029017">
    <property type="entry name" value="Enolase-like_N"/>
</dbReference>
<dbReference type="PANTHER" id="PTHR11902:SF1">
    <property type="entry name" value="ENOLASE"/>
    <property type="match status" value="1"/>
</dbReference>
<feature type="binding site" evidence="8">
    <location>
        <position position="157"/>
    </location>
    <ligand>
        <name>substrate</name>
    </ligand>
</feature>
<feature type="domain" description="Enolase N-terminal" evidence="11">
    <location>
        <begin position="4"/>
        <end position="125"/>
    </location>
</feature>
<dbReference type="GO" id="GO:0004634">
    <property type="term" value="F:phosphopyruvate hydratase activity"/>
    <property type="evidence" value="ECO:0007669"/>
    <property type="project" value="UniProtKB-UniRule"/>
</dbReference>
<accession>A0A484IGC6</accession>
<dbReference type="GO" id="GO:0009986">
    <property type="term" value="C:cell surface"/>
    <property type="evidence" value="ECO:0007669"/>
    <property type="project" value="UniProtKB-SubCell"/>
</dbReference>
<comment type="cofactor">
    <cofactor evidence="6">
        <name>Mg(2+)</name>
        <dbReference type="ChEBI" id="CHEBI:18420"/>
    </cofactor>
    <text evidence="6">Binds a second Mg(2+) ion via substrate during catalysis.</text>
</comment>
<feature type="active site" description="Proton donor" evidence="6 7">
    <location>
        <position position="200"/>
    </location>
</feature>
<dbReference type="GO" id="GO:0006096">
    <property type="term" value="P:glycolytic process"/>
    <property type="evidence" value="ECO:0007669"/>
    <property type="project" value="UniProtKB-UniRule"/>
</dbReference>
<comment type="pathway">
    <text evidence="1 6">Carbohydrate degradation; glycolysis; pyruvate from D-glyceraldehyde 3-phosphate: step 4/5.</text>
</comment>
<feature type="binding site" evidence="8">
    <location>
        <begin position="359"/>
        <end position="362"/>
    </location>
    <ligand>
        <name>substrate</name>
    </ligand>
</feature>
<evidence type="ECO:0000256" key="9">
    <source>
        <dbReference type="PIRSR" id="PIRSR001400-3"/>
    </source>
</evidence>
<keyword evidence="5 6" id="KW-0456">Lyase</keyword>
<dbReference type="SMART" id="SM01193">
    <property type="entry name" value="Enolase_N"/>
    <property type="match status" value="1"/>
</dbReference>
<dbReference type="KEGG" id="nfn:NFRAN_2917"/>
<dbReference type="RefSeq" id="WP_134485210.1">
    <property type="nucleotide sequence ID" value="NZ_LR216287.1"/>
</dbReference>
<feature type="binding site" evidence="6">
    <location>
        <position position="362"/>
    </location>
    <ligand>
        <name>(2R)-2-phosphoglycerate</name>
        <dbReference type="ChEBI" id="CHEBI:58289"/>
    </ligand>
</feature>
<keyword evidence="6 9" id="KW-0479">Metal-binding</keyword>
<feature type="binding site" evidence="6">
    <location>
        <position position="361"/>
    </location>
    <ligand>
        <name>(2R)-2-phosphoglycerate</name>
        <dbReference type="ChEBI" id="CHEBI:58289"/>
    </ligand>
</feature>
<feature type="binding site" evidence="8">
    <location>
        <position position="383"/>
    </location>
    <ligand>
        <name>substrate</name>
    </ligand>
</feature>
<dbReference type="AlphaFoldDB" id="A0A484IGC6"/>
<reference evidence="12 13" key="1">
    <citation type="submission" date="2019-02" db="EMBL/GenBank/DDBJ databases">
        <authorList>
            <person name="Lehtovirta-Morley E L."/>
        </authorList>
    </citation>
    <scope>NUCLEOTIDE SEQUENCE [LARGE SCALE GENOMIC DNA]</scope>
    <source>
        <strain evidence="12">NFRAN1</strain>
    </source>
</reference>
<evidence type="ECO:0000256" key="4">
    <source>
        <dbReference type="ARBA" id="ARBA00023152"/>
    </source>
</evidence>
<dbReference type="Gene3D" id="3.20.20.120">
    <property type="entry name" value="Enolase-like C-terminal domain"/>
    <property type="match status" value="1"/>
</dbReference>
<evidence type="ECO:0000259" key="11">
    <source>
        <dbReference type="SMART" id="SM01193"/>
    </source>
</evidence>
<dbReference type="EC" id="4.2.1.11" evidence="6"/>
<dbReference type="SUPFAM" id="SSF54826">
    <property type="entry name" value="Enolase N-terminal domain-like"/>
    <property type="match status" value="1"/>
</dbReference>
<dbReference type="GO" id="GO:0005576">
    <property type="term" value="C:extracellular region"/>
    <property type="evidence" value="ECO:0007669"/>
    <property type="project" value="UniProtKB-SubCell"/>
</dbReference>
<evidence type="ECO:0000256" key="7">
    <source>
        <dbReference type="PIRSR" id="PIRSR001400-1"/>
    </source>
</evidence>
<dbReference type="InterPro" id="IPR020810">
    <property type="entry name" value="Enolase_C"/>
</dbReference>
<feature type="binding site" evidence="8">
    <location>
        <position position="307"/>
    </location>
    <ligand>
        <name>substrate</name>
    </ligand>
</feature>
<feature type="binding site" evidence="6">
    <location>
        <position position="156"/>
    </location>
    <ligand>
        <name>(2R)-2-phosphoglycerate</name>
        <dbReference type="ChEBI" id="CHEBI:58289"/>
    </ligand>
</feature>
<evidence type="ECO:0000256" key="5">
    <source>
        <dbReference type="ARBA" id="ARBA00023239"/>
    </source>
</evidence>
<comment type="subcellular location">
    <subcellularLocation>
        <location evidence="6">Cytoplasm</location>
    </subcellularLocation>
    <subcellularLocation>
        <location evidence="6">Secreted</location>
    </subcellularLocation>
    <subcellularLocation>
        <location evidence="6">Cell surface</location>
    </subcellularLocation>
    <text evidence="6">Fractions of enolase are present in both the cytoplasm and on the cell surface.</text>
</comment>
<evidence type="ECO:0000256" key="3">
    <source>
        <dbReference type="ARBA" id="ARBA00022842"/>
    </source>
</evidence>
<dbReference type="PANTHER" id="PTHR11902">
    <property type="entry name" value="ENOLASE"/>
    <property type="match status" value="1"/>
</dbReference>
<feature type="binding site" evidence="6 9">
    <location>
        <position position="281"/>
    </location>
    <ligand>
        <name>Mg(2+)</name>
        <dbReference type="ChEBI" id="CHEBI:18420"/>
    </ligand>
</feature>
<evidence type="ECO:0000259" key="10">
    <source>
        <dbReference type="SMART" id="SM01192"/>
    </source>
</evidence>
<feature type="binding site" evidence="6 9">
    <location>
        <position position="236"/>
    </location>
    <ligand>
        <name>Mg(2+)</name>
        <dbReference type="ChEBI" id="CHEBI:18420"/>
    </ligand>
</feature>
<dbReference type="UniPathway" id="UPA00109">
    <property type="reaction ID" value="UER00187"/>
</dbReference>
<evidence type="ECO:0000313" key="12">
    <source>
        <dbReference type="EMBL" id="VFJ15240.1"/>
    </source>
</evidence>
<keyword evidence="6" id="KW-0963">Cytoplasm</keyword>
<comment type="cofactor">
    <cofactor evidence="9">
        <name>Mg(2+)</name>
        <dbReference type="ChEBI" id="CHEBI:18420"/>
    </cofactor>
    <text evidence="9">Mg(2+) is required for catalysis and for stabilizing the dimer.</text>
</comment>
<dbReference type="InterPro" id="IPR020811">
    <property type="entry name" value="Enolase_N"/>
</dbReference>
<dbReference type="Gene3D" id="3.30.390.10">
    <property type="entry name" value="Enolase-like, N-terminal domain"/>
    <property type="match status" value="1"/>
</dbReference>
<feature type="binding site" evidence="6">
    <location>
        <position position="383"/>
    </location>
    <ligand>
        <name>(2R)-2-phosphoglycerate</name>
        <dbReference type="ChEBI" id="CHEBI:58289"/>
    </ligand>
</feature>
<dbReference type="EMBL" id="LR216287">
    <property type="protein sequence ID" value="VFJ15240.1"/>
    <property type="molecule type" value="Genomic_DNA"/>
</dbReference>
<dbReference type="SMART" id="SM01192">
    <property type="entry name" value="Enolase_C"/>
    <property type="match status" value="1"/>
</dbReference>
<dbReference type="PRINTS" id="PR00148">
    <property type="entry name" value="ENOLASE"/>
</dbReference>
<feature type="domain" description="Enolase C-terminal TIM barrel" evidence="10">
    <location>
        <begin position="131"/>
        <end position="415"/>
    </location>
</feature>
<keyword evidence="6" id="KW-0964">Secreted</keyword>
<comment type="function">
    <text evidence="6">Catalyzes the reversible conversion of 2-phosphoglycerate (2-PG) into phosphoenolpyruvate (PEP). It is essential for the degradation of carbohydrates via glycolysis.</text>
</comment>
<dbReference type="Pfam" id="PF00113">
    <property type="entry name" value="Enolase_C"/>
    <property type="match status" value="1"/>
</dbReference>
<dbReference type="GeneID" id="39422027"/>
<dbReference type="GO" id="GO:0000287">
    <property type="term" value="F:magnesium ion binding"/>
    <property type="evidence" value="ECO:0007669"/>
    <property type="project" value="UniProtKB-UniRule"/>
</dbReference>
<dbReference type="InterPro" id="IPR036849">
    <property type="entry name" value="Enolase-like_C_sf"/>
</dbReference>